<feature type="domain" description="DUF5615" evidence="1">
    <location>
        <begin position="1"/>
        <end position="61"/>
    </location>
</feature>
<proteinExistence type="predicted"/>
<dbReference type="AlphaFoldDB" id="A0A7W6WBT8"/>
<protein>
    <recommendedName>
        <fullName evidence="1">DUF5615 domain-containing protein</fullName>
    </recommendedName>
</protein>
<dbReference type="RefSeq" id="WP_184048038.1">
    <property type="nucleotide sequence ID" value="NZ_JACIGK010000036.1"/>
</dbReference>
<name>A0A7W6WBT8_9PROT</name>
<evidence type="ECO:0000259" key="1">
    <source>
        <dbReference type="Pfam" id="PF18480"/>
    </source>
</evidence>
<dbReference type="EMBL" id="JACIGK010000036">
    <property type="protein sequence ID" value="MBB4267876.1"/>
    <property type="molecule type" value="Genomic_DNA"/>
</dbReference>
<dbReference type="Pfam" id="PF18480">
    <property type="entry name" value="DUF5615"/>
    <property type="match status" value="1"/>
</dbReference>
<evidence type="ECO:0000313" key="2">
    <source>
        <dbReference type="EMBL" id="MBB4267876.1"/>
    </source>
</evidence>
<dbReference type="Proteomes" id="UP000554286">
    <property type="component" value="Unassembled WGS sequence"/>
</dbReference>
<accession>A0A7W6WBT8</accession>
<comment type="caution">
    <text evidence="2">The sequence shown here is derived from an EMBL/GenBank/DDBJ whole genome shotgun (WGS) entry which is preliminary data.</text>
</comment>
<keyword evidence="3" id="KW-1185">Reference proteome</keyword>
<organism evidence="2 3">
    <name type="scientific">Roseospira visakhapatnamensis</name>
    <dbReference type="NCBI Taxonomy" id="390880"/>
    <lineage>
        <taxon>Bacteria</taxon>
        <taxon>Pseudomonadati</taxon>
        <taxon>Pseudomonadota</taxon>
        <taxon>Alphaproteobacteria</taxon>
        <taxon>Rhodospirillales</taxon>
        <taxon>Rhodospirillaceae</taxon>
        <taxon>Roseospira</taxon>
    </lineage>
</organism>
<evidence type="ECO:0000313" key="3">
    <source>
        <dbReference type="Proteomes" id="UP000554286"/>
    </source>
</evidence>
<reference evidence="2 3" key="1">
    <citation type="submission" date="2020-08" db="EMBL/GenBank/DDBJ databases">
        <title>Genome sequencing of Purple Non-Sulfur Bacteria from various extreme environments.</title>
        <authorList>
            <person name="Mayer M."/>
        </authorList>
    </citation>
    <scope>NUCLEOTIDE SEQUENCE [LARGE SCALE GENOMIC DNA]</scope>
    <source>
        <strain evidence="2 3">JA131</strain>
    </source>
</reference>
<sequence length="141" mass="15511">MKLLVDECLSEELTKLAHRRGHPDASHVRWISKGGAKDWDLMPVILDGDWTFVTRNAVDFRGPAGAPGQGGEYAPIELHAGLICLTGPVGMDLDMQLELFEVALDDLDAHPDLVNQVLEVVLEDADDAEIRVRRYDLPPGS</sequence>
<gene>
    <name evidence="2" type="ORF">GGD89_003527</name>
</gene>
<dbReference type="InterPro" id="IPR041049">
    <property type="entry name" value="DUF5615"/>
</dbReference>